<evidence type="ECO:0000313" key="8">
    <source>
        <dbReference type="Proteomes" id="UP000238362"/>
    </source>
</evidence>
<comment type="caution">
    <text evidence="7">The sequence shown here is derived from an EMBL/GenBank/DDBJ whole genome shotgun (WGS) entry which is preliminary data.</text>
</comment>
<evidence type="ECO:0000256" key="2">
    <source>
        <dbReference type="ARBA" id="ARBA00023002"/>
    </source>
</evidence>
<dbReference type="SUPFAM" id="SSF48179">
    <property type="entry name" value="6-phosphogluconate dehydrogenase C-terminal domain-like"/>
    <property type="match status" value="1"/>
</dbReference>
<dbReference type="PANTHER" id="PTHR43060">
    <property type="entry name" value="3-HYDROXYISOBUTYRATE DEHYDROGENASE-LIKE 1, MITOCHONDRIAL-RELATED"/>
    <property type="match status" value="1"/>
</dbReference>
<keyword evidence="8" id="KW-1185">Reference proteome</keyword>
<feature type="domain" description="6-phosphogluconate dehydrogenase NADP-binding" evidence="5">
    <location>
        <begin position="7"/>
        <end position="164"/>
    </location>
</feature>
<accession>A0A2T0LSI4</accession>
<dbReference type="PIRSF" id="PIRSF000103">
    <property type="entry name" value="HIBADH"/>
    <property type="match status" value="1"/>
</dbReference>
<proteinExistence type="inferred from homology"/>
<dbReference type="Gene3D" id="1.10.1040.10">
    <property type="entry name" value="N-(1-d-carboxylethyl)-l-norvaline Dehydrogenase, domain 2"/>
    <property type="match status" value="1"/>
</dbReference>
<evidence type="ECO:0000256" key="3">
    <source>
        <dbReference type="ARBA" id="ARBA00023027"/>
    </source>
</evidence>
<dbReference type="Gene3D" id="3.40.50.720">
    <property type="entry name" value="NAD(P)-binding Rossmann-like Domain"/>
    <property type="match status" value="1"/>
</dbReference>
<protein>
    <submittedName>
        <fullName evidence="7">2-hydroxy-3-oxopropionate reductase</fullName>
    </submittedName>
</protein>
<dbReference type="GO" id="GO:0051287">
    <property type="term" value="F:NAD binding"/>
    <property type="evidence" value="ECO:0007669"/>
    <property type="project" value="InterPro"/>
</dbReference>
<dbReference type="Pfam" id="PF14833">
    <property type="entry name" value="NAD_binding_11"/>
    <property type="match status" value="1"/>
</dbReference>
<evidence type="ECO:0000313" key="7">
    <source>
        <dbReference type="EMBL" id="PRX46618.1"/>
    </source>
</evidence>
<dbReference type="InterPro" id="IPR036291">
    <property type="entry name" value="NAD(P)-bd_dom_sf"/>
</dbReference>
<comment type="similarity">
    <text evidence="1">Belongs to the HIBADH-related family.</text>
</comment>
<dbReference type="InterPro" id="IPR015815">
    <property type="entry name" value="HIBADH-related"/>
</dbReference>
<dbReference type="InterPro" id="IPR006115">
    <property type="entry name" value="6PGDH_NADP-bd"/>
</dbReference>
<evidence type="ECO:0000259" key="5">
    <source>
        <dbReference type="Pfam" id="PF03446"/>
    </source>
</evidence>
<name>A0A2T0LSI4_9PSEU</name>
<dbReference type="GO" id="GO:0050661">
    <property type="term" value="F:NADP binding"/>
    <property type="evidence" value="ECO:0007669"/>
    <property type="project" value="InterPro"/>
</dbReference>
<dbReference type="OrthoDB" id="3185659at2"/>
<dbReference type="AlphaFoldDB" id="A0A2T0LSI4"/>
<keyword evidence="3" id="KW-0520">NAD</keyword>
<feature type="active site" evidence="4">
    <location>
        <position position="173"/>
    </location>
</feature>
<dbReference type="RefSeq" id="WP_106180012.1">
    <property type="nucleotide sequence ID" value="NZ_PVNH01000007.1"/>
</dbReference>
<evidence type="ECO:0000259" key="6">
    <source>
        <dbReference type="Pfam" id="PF14833"/>
    </source>
</evidence>
<dbReference type="GO" id="GO:0016491">
    <property type="term" value="F:oxidoreductase activity"/>
    <property type="evidence" value="ECO:0007669"/>
    <property type="project" value="UniProtKB-KW"/>
</dbReference>
<dbReference type="SUPFAM" id="SSF51735">
    <property type="entry name" value="NAD(P)-binding Rossmann-fold domains"/>
    <property type="match status" value="1"/>
</dbReference>
<sequence>MSAHGTGFVGTGAMGTPMAGRLLARGHRLTVHNRTRARAAELERAGARWAATPAEVAARSGVVLSCLRDTAAVESVYLGPGGLLEAARPGHVFAEHGTFDPALARSLAGAAARHGASFLDIPVTGGAEGASRGELAAMAGGDAAALDRVAGTIGAYCASLTRIGDSGAGLELKLVNQLLVSVHLAAAGEAVSLLERFGLDLGLARDVLTSGWAHSAMLERTLTLVRAGRRTGTGATIAGLAEVQDLVAASLGTAGGFGVFAAARESFARAVREGAGADDPAHLARAAVTGRDRSVPNGHRGGG</sequence>
<feature type="domain" description="3-hydroxyisobutyrate dehydrogenase-like NAD-binding" evidence="6">
    <location>
        <begin position="167"/>
        <end position="285"/>
    </location>
</feature>
<dbReference type="Pfam" id="PF03446">
    <property type="entry name" value="NAD_binding_2"/>
    <property type="match status" value="1"/>
</dbReference>
<evidence type="ECO:0000256" key="4">
    <source>
        <dbReference type="PIRSR" id="PIRSR000103-1"/>
    </source>
</evidence>
<dbReference type="InterPro" id="IPR013328">
    <property type="entry name" value="6PGD_dom2"/>
</dbReference>
<dbReference type="InterPro" id="IPR029154">
    <property type="entry name" value="HIBADH-like_NADP-bd"/>
</dbReference>
<evidence type="ECO:0000256" key="1">
    <source>
        <dbReference type="ARBA" id="ARBA00009080"/>
    </source>
</evidence>
<keyword evidence="2" id="KW-0560">Oxidoreductase</keyword>
<dbReference type="EMBL" id="PVNH01000007">
    <property type="protein sequence ID" value="PRX46618.1"/>
    <property type="molecule type" value="Genomic_DNA"/>
</dbReference>
<gene>
    <name evidence="7" type="ORF">B0I33_107195</name>
</gene>
<dbReference type="InterPro" id="IPR008927">
    <property type="entry name" value="6-PGluconate_DH-like_C_sf"/>
</dbReference>
<reference evidence="7 8" key="1">
    <citation type="submission" date="2018-03" db="EMBL/GenBank/DDBJ databases">
        <title>Genomic Encyclopedia of Type Strains, Phase III (KMG-III): the genomes of soil and plant-associated and newly described type strains.</title>
        <authorList>
            <person name="Whitman W."/>
        </authorList>
    </citation>
    <scope>NUCLEOTIDE SEQUENCE [LARGE SCALE GENOMIC DNA]</scope>
    <source>
        <strain evidence="7 8">CGMCC 4.7125</strain>
    </source>
</reference>
<dbReference type="PANTHER" id="PTHR43060:SF14">
    <property type="entry name" value="DEHYDROGENASE-LIKE PROTEIN"/>
    <property type="match status" value="1"/>
</dbReference>
<organism evidence="7 8">
    <name type="scientific">Prauserella shujinwangii</name>
    <dbReference type="NCBI Taxonomy" id="1453103"/>
    <lineage>
        <taxon>Bacteria</taxon>
        <taxon>Bacillati</taxon>
        <taxon>Actinomycetota</taxon>
        <taxon>Actinomycetes</taxon>
        <taxon>Pseudonocardiales</taxon>
        <taxon>Pseudonocardiaceae</taxon>
        <taxon>Prauserella</taxon>
    </lineage>
</organism>
<dbReference type="Proteomes" id="UP000238362">
    <property type="component" value="Unassembled WGS sequence"/>
</dbReference>